<evidence type="ECO:0000313" key="3">
    <source>
        <dbReference type="Proteomes" id="UP001439008"/>
    </source>
</evidence>
<keyword evidence="3" id="KW-1185">Reference proteome</keyword>
<accession>A0ABV2AHN9</accession>
<evidence type="ECO:0000313" key="2">
    <source>
        <dbReference type="EMBL" id="MES1918893.1"/>
    </source>
</evidence>
<evidence type="ECO:0008006" key="4">
    <source>
        <dbReference type="Google" id="ProtNLM"/>
    </source>
</evidence>
<feature type="coiled-coil region" evidence="1">
    <location>
        <begin position="37"/>
        <end position="64"/>
    </location>
</feature>
<keyword evidence="1" id="KW-0175">Coiled coil</keyword>
<reference evidence="2 3" key="1">
    <citation type="journal article" date="2024" name="BMC Biol.">
        <title>Comparative genomics of Ascetosporea gives new insight into the evolutionary basis for animal parasitism in Rhizaria.</title>
        <authorList>
            <person name="Hiltunen Thoren M."/>
            <person name="Onut-Brannstrom I."/>
            <person name="Alfjorden A."/>
            <person name="Peckova H."/>
            <person name="Swords F."/>
            <person name="Hooper C."/>
            <person name="Holzer A.S."/>
            <person name="Bass D."/>
            <person name="Burki F."/>
        </authorList>
    </citation>
    <scope>NUCLEOTIDE SEQUENCE [LARGE SCALE GENOMIC DNA]</scope>
    <source>
        <strain evidence="2">20-A016</strain>
    </source>
</reference>
<name>A0ABV2AHN9_9EUKA</name>
<sequence>MPNQKNYFVNLKLLKIKTEKSNHFLGNLKIDSNDYYSELLLLEIKKLQKDFKKMKLECKLWQNNFFYRKEPILPNMQRNNPKWRNIQRRKSLFDLELNKAVVERDNKLSKVHNVEENEFMETLIQKKFKKKNSDLVKANLELFLRF</sequence>
<proteinExistence type="predicted"/>
<dbReference type="Proteomes" id="UP001439008">
    <property type="component" value="Unassembled WGS sequence"/>
</dbReference>
<evidence type="ECO:0000256" key="1">
    <source>
        <dbReference type="SAM" id="Coils"/>
    </source>
</evidence>
<gene>
    <name evidence="2" type="ORF">MHBO_000788</name>
</gene>
<dbReference type="EMBL" id="JBDODL010000150">
    <property type="protein sequence ID" value="MES1918893.1"/>
    <property type="molecule type" value="Genomic_DNA"/>
</dbReference>
<comment type="caution">
    <text evidence="2">The sequence shown here is derived from an EMBL/GenBank/DDBJ whole genome shotgun (WGS) entry which is preliminary data.</text>
</comment>
<organism evidence="2 3">
    <name type="scientific">Bonamia ostreae</name>
    <dbReference type="NCBI Taxonomy" id="126728"/>
    <lineage>
        <taxon>Eukaryota</taxon>
        <taxon>Sar</taxon>
        <taxon>Rhizaria</taxon>
        <taxon>Endomyxa</taxon>
        <taxon>Ascetosporea</taxon>
        <taxon>Haplosporida</taxon>
        <taxon>Bonamia</taxon>
    </lineage>
</organism>
<protein>
    <recommendedName>
        <fullName evidence="4">Ycf1</fullName>
    </recommendedName>
</protein>